<sequence>MLSSLDVALGDTLKTQGIGGAALLDAVTGLSYGELGDVSGSQDACDIADIARTRLHQAGAEGDLESVIVTTATRHLVTLQVERTGDPLLLCATVDRDRTNITWALRDLAQHADDLLR</sequence>
<gene>
    <name evidence="1" type="ORF">DDJ31_37545</name>
</gene>
<organism evidence="1 2">
    <name type="scientific">Streptomyces griseoviridis</name>
    <dbReference type="NCBI Taxonomy" id="45398"/>
    <lineage>
        <taxon>Bacteria</taxon>
        <taxon>Bacillati</taxon>
        <taxon>Actinomycetota</taxon>
        <taxon>Actinomycetes</taxon>
        <taxon>Kitasatosporales</taxon>
        <taxon>Streptomycetaceae</taxon>
        <taxon>Streptomyces</taxon>
    </lineage>
</organism>
<dbReference type="AlphaFoldDB" id="A0A6G5SRP6"/>
<evidence type="ECO:0000313" key="1">
    <source>
        <dbReference type="EMBL" id="QCN89978.1"/>
    </source>
</evidence>
<accession>A0A6G5SRP6</accession>
<protein>
    <recommendedName>
        <fullName evidence="3">Roadblock/LAMTOR2 domain-containing protein</fullName>
    </recommendedName>
</protein>
<dbReference type="Proteomes" id="UP000501753">
    <property type="component" value="Chromosome"/>
</dbReference>
<dbReference type="EMBL" id="CP029078">
    <property type="protein sequence ID" value="QCN89978.1"/>
    <property type="molecule type" value="Genomic_DNA"/>
</dbReference>
<evidence type="ECO:0008006" key="3">
    <source>
        <dbReference type="Google" id="ProtNLM"/>
    </source>
</evidence>
<evidence type="ECO:0000313" key="2">
    <source>
        <dbReference type="Proteomes" id="UP000501753"/>
    </source>
</evidence>
<proteinExistence type="predicted"/>
<reference evidence="1 2" key="1">
    <citation type="submission" date="2018-04" db="EMBL/GenBank/DDBJ databases">
        <title>Complete genome sequences of Streptomyces griseoviridis K61 and characterization of antagonistic properties of biological control agents.</title>
        <authorList>
            <person name="Mariita R.M."/>
            <person name="Sello J.K."/>
        </authorList>
    </citation>
    <scope>NUCLEOTIDE SEQUENCE [LARGE SCALE GENOMIC DNA]</scope>
    <source>
        <strain evidence="1 2">K61</strain>
    </source>
</reference>
<keyword evidence="2" id="KW-1185">Reference proteome</keyword>
<name>A0A6G5SRP6_STRGD</name>